<organism evidence="8 9">
    <name type="scientific">Methyloradius palustris</name>
    <dbReference type="NCBI Taxonomy" id="2778876"/>
    <lineage>
        <taxon>Bacteria</taxon>
        <taxon>Pseudomonadati</taxon>
        <taxon>Pseudomonadota</taxon>
        <taxon>Betaproteobacteria</taxon>
        <taxon>Nitrosomonadales</taxon>
        <taxon>Methylophilaceae</taxon>
        <taxon>Methyloradius</taxon>
    </lineage>
</organism>
<feature type="binding site" evidence="7">
    <location>
        <begin position="23"/>
        <end position="24"/>
    </location>
    <ligand>
        <name>substrate</name>
    </ligand>
</feature>
<dbReference type="FunFam" id="3.40.50.1860:FF:000001">
    <property type="entry name" value="Glutamate racemase"/>
    <property type="match status" value="1"/>
</dbReference>
<feature type="binding site" evidence="7">
    <location>
        <begin position="87"/>
        <end position="88"/>
    </location>
    <ligand>
        <name>substrate</name>
    </ligand>
</feature>
<feature type="active site" description="Proton donor/acceptor" evidence="7">
    <location>
        <position position="86"/>
    </location>
</feature>
<dbReference type="NCBIfam" id="TIGR00067">
    <property type="entry name" value="glut_race"/>
    <property type="match status" value="1"/>
</dbReference>
<dbReference type="SUPFAM" id="SSF53681">
    <property type="entry name" value="Aspartate/glutamate racemase"/>
    <property type="match status" value="2"/>
</dbReference>
<feature type="active site" description="Proton donor/acceptor" evidence="7">
    <location>
        <position position="196"/>
    </location>
</feature>
<keyword evidence="5 7" id="KW-0413">Isomerase</keyword>
<proteinExistence type="inferred from homology"/>
<dbReference type="GO" id="GO:0008881">
    <property type="term" value="F:glutamate racemase activity"/>
    <property type="evidence" value="ECO:0007669"/>
    <property type="project" value="UniProtKB-UniRule"/>
</dbReference>
<name>A0A8D5JKZ9_9PROT</name>
<keyword evidence="6 7" id="KW-0961">Cell wall biogenesis/degradation</keyword>
<comment type="catalytic activity">
    <reaction evidence="1 7">
        <text>L-glutamate = D-glutamate</text>
        <dbReference type="Rhea" id="RHEA:12813"/>
        <dbReference type="ChEBI" id="CHEBI:29985"/>
        <dbReference type="ChEBI" id="CHEBI:29986"/>
        <dbReference type="EC" id="5.1.1.3"/>
    </reaction>
</comment>
<dbReference type="InterPro" id="IPR018187">
    <property type="entry name" value="Asp/Glu_racemase_AS_1"/>
</dbReference>
<dbReference type="Gene3D" id="3.40.50.1860">
    <property type="match status" value="2"/>
</dbReference>
<dbReference type="PROSITE" id="PS00924">
    <property type="entry name" value="ASP_GLU_RACEMASE_2"/>
    <property type="match status" value="1"/>
</dbReference>
<dbReference type="InterPro" id="IPR004391">
    <property type="entry name" value="Glu_race"/>
</dbReference>
<evidence type="ECO:0000256" key="1">
    <source>
        <dbReference type="ARBA" id="ARBA00001602"/>
    </source>
</evidence>
<evidence type="ECO:0000313" key="9">
    <source>
        <dbReference type="Proteomes" id="UP000826722"/>
    </source>
</evidence>
<dbReference type="InterPro" id="IPR033134">
    <property type="entry name" value="Asp/Glu_racemase_AS_2"/>
</dbReference>
<dbReference type="InterPro" id="IPR015942">
    <property type="entry name" value="Asp/Glu/hydantoin_racemase"/>
</dbReference>
<evidence type="ECO:0000256" key="2">
    <source>
        <dbReference type="ARBA" id="ARBA00013090"/>
    </source>
</evidence>
<dbReference type="EC" id="5.1.1.3" evidence="2 7"/>
<evidence type="ECO:0000256" key="6">
    <source>
        <dbReference type="ARBA" id="ARBA00023316"/>
    </source>
</evidence>
<evidence type="ECO:0000313" key="8">
    <source>
        <dbReference type="EMBL" id="BCM24400.1"/>
    </source>
</evidence>
<feature type="binding site" evidence="7">
    <location>
        <begin position="55"/>
        <end position="56"/>
    </location>
    <ligand>
        <name>substrate</name>
    </ligand>
</feature>
<dbReference type="KEGG" id="mpau:ZMTM_06590"/>
<dbReference type="GO" id="GO:0071555">
    <property type="term" value="P:cell wall organization"/>
    <property type="evidence" value="ECO:0007669"/>
    <property type="project" value="UniProtKB-KW"/>
</dbReference>
<evidence type="ECO:0000256" key="4">
    <source>
        <dbReference type="ARBA" id="ARBA00022984"/>
    </source>
</evidence>
<evidence type="ECO:0000256" key="3">
    <source>
        <dbReference type="ARBA" id="ARBA00022960"/>
    </source>
</evidence>
<feature type="binding site" evidence="7">
    <location>
        <begin position="197"/>
        <end position="198"/>
    </location>
    <ligand>
        <name>substrate</name>
    </ligand>
</feature>
<comment type="function">
    <text evidence="7">Provides the (R)-glutamate required for cell wall biosynthesis.</text>
</comment>
<accession>A0A8D5JKZ9</accession>
<dbReference type="HAMAP" id="MF_00258">
    <property type="entry name" value="Glu_racemase"/>
    <property type="match status" value="1"/>
</dbReference>
<dbReference type="AlphaFoldDB" id="A0A8D5JKZ9"/>
<keyword evidence="4 7" id="KW-0573">Peptidoglycan synthesis</keyword>
<dbReference type="PANTHER" id="PTHR21198:SF2">
    <property type="entry name" value="GLUTAMATE RACEMASE"/>
    <property type="match status" value="1"/>
</dbReference>
<evidence type="ECO:0000256" key="5">
    <source>
        <dbReference type="ARBA" id="ARBA00023235"/>
    </source>
</evidence>
<sequence length="277" mass="29905">MIQEENFSTVIATNHNAPIGVFDSGVGGISVLKHIRKALPDESVTYYADSHYAPYGNQSPEFIIERARYLTDFLISEGAKAIVVACNTATAAAVATLRQHYQLPIIGMEPAVKPAVAITKTGVIGVLATSGTLKSAQFAALLEHYGHHVQVVTQACHGLVEAIERGEIDAPSTITLLRNYLQPLLDANSDVIVLGCTHYPFVKTQIESIVAGKAALIDTGEAVARQLKKRLAEEGLLTSSNESSLTFWSNSQSPDAKQVIARLWQQPQSTWQLIADV</sequence>
<keyword evidence="9" id="KW-1185">Reference proteome</keyword>
<dbReference type="Pfam" id="PF01177">
    <property type="entry name" value="Asp_Glu_race"/>
    <property type="match status" value="1"/>
</dbReference>
<dbReference type="Proteomes" id="UP000826722">
    <property type="component" value="Chromosome"/>
</dbReference>
<reference evidence="8" key="1">
    <citation type="journal article" date="2021" name="Arch. Microbiol.">
        <title>Methyloradius palustris gen. nov., sp. nov., a methanol-oxidizing bacterium isolated from snow.</title>
        <authorList>
            <person name="Miyadera T."/>
            <person name="Kojima H."/>
            <person name="Fukui M."/>
        </authorList>
    </citation>
    <scope>NUCLEOTIDE SEQUENCE</scope>
    <source>
        <strain evidence="8">Zm11</strain>
    </source>
</reference>
<dbReference type="InterPro" id="IPR001920">
    <property type="entry name" value="Asp/Glu_race"/>
</dbReference>
<protein>
    <recommendedName>
        <fullName evidence="2 7">Glutamate racemase</fullName>
        <ecNumber evidence="2 7">5.1.1.3</ecNumber>
    </recommendedName>
</protein>
<comment type="similarity">
    <text evidence="7">Belongs to the aspartate/glutamate racemases family.</text>
</comment>
<dbReference type="PANTHER" id="PTHR21198">
    <property type="entry name" value="GLUTAMATE RACEMASE"/>
    <property type="match status" value="1"/>
</dbReference>
<dbReference type="UniPathway" id="UPA00219"/>
<dbReference type="EMBL" id="AP024110">
    <property type="protein sequence ID" value="BCM24400.1"/>
    <property type="molecule type" value="Genomic_DNA"/>
</dbReference>
<evidence type="ECO:0000256" key="7">
    <source>
        <dbReference type="HAMAP-Rule" id="MF_00258"/>
    </source>
</evidence>
<keyword evidence="3 7" id="KW-0133">Cell shape</keyword>
<dbReference type="PROSITE" id="PS00923">
    <property type="entry name" value="ASP_GLU_RACEMASE_1"/>
    <property type="match status" value="1"/>
</dbReference>
<gene>
    <name evidence="7 8" type="primary">murI</name>
    <name evidence="8" type="ORF">ZMTM_06590</name>
</gene>
<dbReference type="GO" id="GO:0009252">
    <property type="term" value="P:peptidoglycan biosynthetic process"/>
    <property type="evidence" value="ECO:0007669"/>
    <property type="project" value="UniProtKB-UniRule"/>
</dbReference>
<comment type="pathway">
    <text evidence="7">Cell wall biogenesis; peptidoglycan biosynthesis.</text>
</comment>
<dbReference type="GO" id="GO:0008360">
    <property type="term" value="P:regulation of cell shape"/>
    <property type="evidence" value="ECO:0007669"/>
    <property type="project" value="UniProtKB-KW"/>
</dbReference>